<dbReference type="PRINTS" id="PR00344">
    <property type="entry name" value="BCTRLSENSOR"/>
</dbReference>
<dbReference type="Gene3D" id="3.30.565.10">
    <property type="entry name" value="Histidine kinase-like ATPase, C-terminal domain"/>
    <property type="match status" value="1"/>
</dbReference>
<evidence type="ECO:0000259" key="10">
    <source>
        <dbReference type="PROSITE" id="PS50112"/>
    </source>
</evidence>
<evidence type="ECO:0000313" key="11">
    <source>
        <dbReference type="EMBL" id="MFC0477279.1"/>
    </source>
</evidence>
<dbReference type="SUPFAM" id="SSF47384">
    <property type="entry name" value="Homodimeric domain of signal transducing histidine kinase"/>
    <property type="match status" value="1"/>
</dbReference>
<dbReference type="InterPro" id="IPR003661">
    <property type="entry name" value="HisK_dim/P_dom"/>
</dbReference>
<dbReference type="InterPro" id="IPR036097">
    <property type="entry name" value="HisK_dim/P_sf"/>
</dbReference>
<evidence type="ECO:0000256" key="2">
    <source>
        <dbReference type="ARBA" id="ARBA00012438"/>
    </source>
</evidence>
<dbReference type="CDD" id="cd00130">
    <property type="entry name" value="PAS"/>
    <property type="match status" value="2"/>
</dbReference>
<dbReference type="CDD" id="cd00082">
    <property type="entry name" value="HisKA"/>
    <property type="match status" value="1"/>
</dbReference>
<evidence type="ECO:0000256" key="7">
    <source>
        <dbReference type="ARBA" id="ARBA00022840"/>
    </source>
</evidence>
<dbReference type="PROSITE" id="PS50109">
    <property type="entry name" value="HIS_KIN"/>
    <property type="match status" value="1"/>
</dbReference>
<dbReference type="InterPro" id="IPR035965">
    <property type="entry name" value="PAS-like_dom_sf"/>
</dbReference>
<evidence type="ECO:0000256" key="1">
    <source>
        <dbReference type="ARBA" id="ARBA00000085"/>
    </source>
</evidence>
<evidence type="ECO:0000256" key="6">
    <source>
        <dbReference type="ARBA" id="ARBA00022777"/>
    </source>
</evidence>
<evidence type="ECO:0000256" key="5">
    <source>
        <dbReference type="ARBA" id="ARBA00022741"/>
    </source>
</evidence>
<keyword evidence="6" id="KW-0418">Kinase</keyword>
<name>A0ABV6KVC5_9BACI</name>
<evidence type="ECO:0000313" key="12">
    <source>
        <dbReference type="Proteomes" id="UP001589738"/>
    </source>
</evidence>
<dbReference type="Gene3D" id="3.30.450.20">
    <property type="entry name" value="PAS domain"/>
    <property type="match status" value="2"/>
</dbReference>
<dbReference type="Pfam" id="PF02518">
    <property type="entry name" value="HATPase_c"/>
    <property type="match status" value="1"/>
</dbReference>
<accession>A0ABV6KVC5</accession>
<evidence type="ECO:0000256" key="4">
    <source>
        <dbReference type="ARBA" id="ARBA00022679"/>
    </source>
</evidence>
<evidence type="ECO:0000256" key="3">
    <source>
        <dbReference type="ARBA" id="ARBA00022553"/>
    </source>
</evidence>
<keyword evidence="4" id="KW-0808">Transferase</keyword>
<dbReference type="Pfam" id="PF00512">
    <property type="entry name" value="HisKA"/>
    <property type="match status" value="1"/>
</dbReference>
<gene>
    <name evidence="11" type="ORF">ACFFHF_18940</name>
</gene>
<comment type="caution">
    <text evidence="11">The sequence shown here is derived from an EMBL/GenBank/DDBJ whole genome shotgun (WGS) entry which is preliminary data.</text>
</comment>
<evidence type="ECO:0000256" key="8">
    <source>
        <dbReference type="ARBA" id="ARBA00023012"/>
    </source>
</evidence>
<dbReference type="PANTHER" id="PTHR43065">
    <property type="entry name" value="SENSOR HISTIDINE KINASE"/>
    <property type="match status" value="1"/>
</dbReference>
<dbReference type="Pfam" id="PF00989">
    <property type="entry name" value="PAS"/>
    <property type="match status" value="1"/>
</dbReference>
<dbReference type="Proteomes" id="UP001589738">
    <property type="component" value="Unassembled WGS sequence"/>
</dbReference>
<feature type="domain" description="PAS" evidence="10">
    <location>
        <begin position="147"/>
        <end position="206"/>
    </location>
</feature>
<dbReference type="InterPro" id="IPR004358">
    <property type="entry name" value="Sig_transdc_His_kin-like_C"/>
</dbReference>
<dbReference type="GO" id="GO:0005524">
    <property type="term" value="F:ATP binding"/>
    <property type="evidence" value="ECO:0007669"/>
    <property type="project" value="UniProtKB-KW"/>
</dbReference>
<keyword evidence="5" id="KW-0547">Nucleotide-binding</keyword>
<proteinExistence type="predicted"/>
<keyword evidence="3" id="KW-0597">Phosphoprotein</keyword>
<dbReference type="SUPFAM" id="SSF55785">
    <property type="entry name" value="PYP-like sensor domain (PAS domain)"/>
    <property type="match status" value="2"/>
</dbReference>
<evidence type="ECO:0000259" key="9">
    <source>
        <dbReference type="PROSITE" id="PS50109"/>
    </source>
</evidence>
<dbReference type="PANTHER" id="PTHR43065:SF34">
    <property type="entry name" value="SPORULATION KINASE A"/>
    <property type="match status" value="1"/>
</dbReference>
<dbReference type="NCBIfam" id="TIGR00229">
    <property type="entry name" value="sensory_box"/>
    <property type="match status" value="2"/>
</dbReference>
<comment type="catalytic activity">
    <reaction evidence="1">
        <text>ATP + protein L-histidine = ADP + protein N-phospho-L-histidine.</text>
        <dbReference type="EC" id="2.7.13.3"/>
    </reaction>
</comment>
<dbReference type="InterPro" id="IPR005467">
    <property type="entry name" value="His_kinase_dom"/>
</dbReference>
<organism evidence="11 12">
    <name type="scientific">Robertmurraya beringensis</name>
    <dbReference type="NCBI Taxonomy" id="641660"/>
    <lineage>
        <taxon>Bacteria</taxon>
        <taxon>Bacillati</taxon>
        <taxon>Bacillota</taxon>
        <taxon>Bacilli</taxon>
        <taxon>Bacillales</taxon>
        <taxon>Bacillaceae</taxon>
        <taxon>Robertmurraya</taxon>
    </lineage>
</organism>
<dbReference type="RefSeq" id="WP_377058813.1">
    <property type="nucleotide sequence ID" value="NZ_JBHLUU010000119.1"/>
</dbReference>
<keyword evidence="8" id="KW-0902">Two-component regulatory system</keyword>
<dbReference type="InterPro" id="IPR036890">
    <property type="entry name" value="HATPase_C_sf"/>
</dbReference>
<dbReference type="InterPro" id="IPR013767">
    <property type="entry name" value="PAS_fold"/>
</dbReference>
<feature type="domain" description="Histidine kinase" evidence="9">
    <location>
        <begin position="282"/>
        <end position="488"/>
    </location>
</feature>
<dbReference type="SMART" id="SM00388">
    <property type="entry name" value="HisKA"/>
    <property type="match status" value="1"/>
</dbReference>
<dbReference type="EC" id="2.7.13.3" evidence="2"/>
<dbReference type="SUPFAM" id="SSF55874">
    <property type="entry name" value="ATPase domain of HSP90 chaperone/DNA topoisomerase II/histidine kinase"/>
    <property type="match status" value="1"/>
</dbReference>
<dbReference type="EMBL" id="JBHLUU010000119">
    <property type="protein sequence ID" value="MFC0477279.1"/>
    <property type="molecule type" value="Genomic_DNA"/>
</dbReference>
<keyword evidence="7 11" id="KW-0067">ATP-binding</keyword>
<dbReference type="InterPro" id="IPR003594">
    <property type="entry name" value="HATPase_dom"/>
</dbReference>
<reference evidence="11 12" key="1">
    <citation type="submission" date="2024-09" db="EMBL/GenBank/DDBJ databases">
        <authorList>
            <person name="Sun Q."/>
            <person name="Mori K."/>
        </authorList>
    </citation>
    <scope>NUCLEOTIDE SEQUENCE [LARGE SCALE GENOMIC DNA]</scope>
    <source>
        <strain evidence="11 12">CGMCC 1.9126</strain>
    </source>
</reference>
<protein>
    <recommendedName>
        <fullName evidence="2">histidine kinase</fullName>
        <ecNumber evidence="2">2.7.13.3</ecNumber>
    </recommendedName>
</protein>
<dbReference type="PROSITE" id="PS50112">
    <property type="entry name" value="PAS"/>
    <property type="match status" value="1"/>
</dbReference>
<dbReference type="SMART" id="SM00387">
    <property type="entry name" value="HATPase_c"/>
    <property type="match status" value="1"/>
</dbReference>
<dbReference type="InterPro" id="IPR000014">
    <property type="entry name" value="PAS"/>
</dbReference>
<sequence>MNTFLSSIGIENVRINQMKKNNIEIPIADLFKSFFIESLDAIIFWNENMSVINANDAACRLFECSLDILKQYPIDAFVYEKDEKYHAIIQDLNRRGSVRDELLFQMYNGQMKYLEFSTKLYVVDGYHMTIFRNVTERYQMEKKLRESEQKFRKIFEGSLDGMLLWDENQRIIDVNPAGEKYLKVSKYEVVGKTMRDLLINCHFPDDELNEVMKNLMIEGHTTGTITLTTRSGKTLHYEYSTKQNVVSNLSLTTFRDVTEKLEMEANLHKSDTLSVIGQLAAGVAHEIRNPMTALKGFIQLLEDSSEGKHSMYFDVISTELNRIDAIINEFLILAKPQAIKFVEHSITQIMSETVNLLGAQAVLYNVQFLLHYDDDLPSLICEPNQLKKVFINMIKNGIEVMPSGGFITITMNQTTDNRIHISIKDEGYGIPEEKLKKLGQPFYTTKERGTGLGLMVSYRIIEEHEGTIKVESEVGKGTVFHVYLPVGK</sequence>
<dbReference type="SMART" id="SM00091">
    <property type="entry name" value="PAS"/>
    <property type="match status" value="2"/>
</dbReference>
<keyword evidence="12" id="KW-1185">Reference proteome</keyword>
<dbReference type="Gene3D" id="1.10.287.130">
    <property type="match status" value="1"/>
</dbReference>
<dbReference type="Pfam" id="PF13426">
    <property type="entry name" value="PAS_9"/>
    <property type="match status" value="1"/>
</dbReference>